<feature type="binding site" evidence="11">
    <location>
        <position position="163"/>
    </location>
    <ligand>
        <name>Mg(2+)</name>
        <dbReference type="ChEBI" id="CHEBI:18420"/>
    </ligand>
</feature>
<evidence type="ECO:0000256" key="1">
    <source>
        <dbReference type="ARBA" id="ARBA00011955"/>
    </source>
</evidence>
<dbReference type="GO" id="GO:0046872">
    <property type="term" value="F:metal ion binding"/>
    <property type="evidence" value="ECO:0007669"/>
    <property type="project" value="UniProtKB-UniRule"/>
</dbReference>
<evidence type="ECO:0000256" key="4">
    <source>
        <dbReference type="ARBA" id="ARBA00022679"/>
    </source>
</evidence>
<evidence type="ECO:0000313" key="14">
    <source>
        <dbReference type="Proteomes" id="UP000198846"/>
    </source>
</evidence>
<dbReference type="PANTHER" id="PTHR30040">
    <property type="entry name" value="THIAMINE BIOSYNTHESIS LIPOPROTEIN APBE"/>
    <property type="match status" value="1"/>
</dbReference>
<feature type="binding site" evidence="11">
    <location>
        <position position="280"/>
    </location>
    <ligand>
        <name>Mg(2+)</name>
        <dbReference type="ChEBI" id="CHEBI:18420"/>
    </ligand>
</feature>
<evidence type="ECO:0000256" key="3">
    <source>
        <dbReference type="ARBA" id="ARBA00022630"/>
    </source>
</evidence>
<dbReference type="InterPro" id="IPR003374">
    <property type="entry name" value="ApbE-like_sf"/>
</dbReference>
<keyword evidence="7 10" id="KW-0460">Magnesium</keyword>
<dbReference type="OrthoDB" id="9778595at2"/>
<evidence type="ECO:0000256" key="6">
    <source>
        <dbReference type="ARBA" id="ARBA00022827"/>
    </source>
</evidence>
<keyword evidence="12" id="KW-1003">Cell membrane</keyword>
<evidence type="ECO:0000256" key="7">
    <source>
        <dbReference type="ARBA" id="ARBA00022842"/>
    </source>
</evidence>
<dbReference type="Pfam" id="PF02424">
    <property type="entry name" value="ApbE"/>
    <property type="match status" value="1"/>
</dbReference>
<evidence type="ECO:0000256" key="5">
    <source>
        <dbReference type="ARBA" id="ARBA00022723"/>
    </source>
</evidence>
<dbReference type="RefSeq" id="WP_092135366.1">
    <property type="nucleotide sequence ID" value="NZ_FNQK01000015.1"/>
</dbReference>
<protein>
    <recommendedName>
        <fullName evidence="2 10">FAD:protein FMN transferase</fullName>
        <ecNumber evidence="1 10">2.7.1.180</ecNumber>
    </recommendedName>
    <alternativeName>
        <fullName evidence="8 10">Flavin transferase</fullName>
    </alternativeName>
</protein>
<dbReference type="GO" id="GO:0005886">
    <property type="term" value="C:plasma membrane"/>
    <property type="evidence" value="ECO:0007669"/>
    <property type="project" value="UniProtKB-SubCell"/>
</dbReference>
<dbReference type="PROSITE" id="PS51257">
    <property type="entry name" value="PROKAR_LIPOPROTEIN"/>
    <property type="match status" value="1"/>
</dbReference>
<evidence type="ECO:0000256" key="8">
    <source>
        <dbReference type="ARBA" id="ARBA00031306"/>
    </source>
</evidence>
<sequence length="327" mass="36946">MKKLGLLITLVLAVTACTKEPVNTKVKGDVFGTFYEVTYHSETNENYRTQFDSLFTVINNSMSNYQTDSDIAKYNRREIEVVDNHFVNVFIASKKIFKETKGVFDPTIGILVNAWDFGSEKNPKPIDSVKVDSLMQYVGFNRMLLSGNRIRESYPRPYLDFNAIAKGYAVDVIGDFLLREKVTNFMVNVGGELVARGQNVETKKGWTVGIENPNFDGSQTYDKVFVLKDEAMATSGTYRKFKIDENGNRYAHIIDTKTGYPTKTNILSASVIAENCMLADGYATALQAMGLEGVKQFLSKHKELKAYIIFENENKEYESIGFNNFPE</sequence>
<comment type="function">
    <text evidence="12">Flavin transferase that catalyzes the transfer of the FMN moiety of FAD and its covalent binding to the hydroxyl group of a threonine residue in a target flavoprotein.</text>
</comment>
<dbReference type="Proteomes" id="UP000198846">
    <property type="component" value="Unassembled WGS sequence"/>
</dbReference>
<keyword evidence="14" id="KW-1185">Reference proteome</keyword>
<reference evidence="13 14" key="1">
    <citation type="submission" date="2016-10" db="EMBL/GenBank/DDBJ databases">
        <authorList>
            <person name="de Groot N.N."/>
        </authorList>
    </citation>
    <scope>NUCLEOTIDE SEQUENCE [LARGE SCALE GENOMIC DNA]</scope>
    <source>
        <strain evidence="13 14">DSM 23842</strain>
    </source>
</reference>
<gene>
    <name evidence="13" type="ORF">SAMN04487990_11545</name>
</gene>
<dbReference type="AlphaFoldDB" id="A0A1H4BML1"/>
<evidence type="ECO:0000256" key="11">
    <source>
        <dbReference type="PIRSR" id="PIRSR006268-2"/>
    </source>
</evidence>
<comment type="catalytic activity">
    <reaction evidence="9 10 12">
        <text>L-threonyl-[protein] + FAD = FMN-L-threonyl-[protein] + AMP + H(+)</text>
        <dbReference type="Rhea" id="RHEA:36847"/>
        <dbReference type="Rhea" id="RHEA-COMP:11060"/>
        <dbReference type="Rhea" id="RHEA-COMP:11061"/>
        <dbReference type="ChEBI" id="CHEBI:15378"/>
        <dbReference type="ChEBI" id="CHEBI:30013"/>
        <dbReference type="ChEBI" id="CHEBI:57692"/>
        <dbReference type="ChEBI" id="CHEBI:74257"/>
        <dbReference type="ChEBI" id="CHEBI:456215"/>
        <dbReference type="EC" id="2.7.1.180"/>
    </reaction>
</comment>
<evidence type="ECO:0000313" key="13">
    <source>
        <dbReference type="EMBL" id="SEA49369.1"/>
    </source>
</evidence>
<comment type="cofactor">
    <cofactor evidence="11">
        <name>Mg(2+)</name>
        <dbReference type="ChEBI" id="CHEBI:18420"/>
    </cofactor>
    <cofactor evidence="11">
        <name>Mn(2+)</name>
        <dbReference type="ChEBI" id="CHEBI:29035"/>
    </cofactor>
    <text evidence="11">Magnesium. Can also use manganese.</text>
</comment>
<dbReference type="GO" id="GO:0016740">
    <property type="term" value="F:transferase activity"/>
    <property type="evidence" value="ECO:0007669"/>
    <property type="project" value="UniProtKB-UniRule"/>
</dbReference>
<keyword evidence="12" id="KW-0472">Membrane</keyword>
<feature type="binding site" evidence="11">
    <location>
        <position position="284"/>
    </location>
    <ligand>
        <name>Mg(2+)</name>
        <dbReference type="ChEBI" id="CHEBI:18420"/>
    </ligand>
</feature>
<dbReference type="SUPFAM" id="SSF143631">
    <property type="entry name" value="ApbE-like"/>
    <property type="match status" value="1"/>
</dbReference>
<keyword evidence="12 13" id="KW-0449">Lipoprotein</keyword>
<dbReference type="STRING" id="283786.SAMN04487990_11545"/>
<comment type="subcellular location">
    <subcellularLocation>
        <location evidence="12">Cell inner membrane</location>
        <topology evidence="12">Lipid-anchor</topology>
        <orientation evidence="12">Periplasmic side</orientation>
    </subcellularLocation>
</comment>
<dbReference type="PIRSF" id="PIRSF006268">
    <property type="entry name" value="ApbE"/>
    <property type="match status" value="1"/>
</dbReference>
<evidence type="ECO:0000256" key="9">
    <source>
        <dbReference type="ARBA" id="ARBA00048540"/>
    </source>
</evidence>
<comment type="similarity">
    <text evidence="10 12">Belongs to the ApbE family.</text>
</comment>
<keyword evidence="3 10" id="KW-0285">Flavoprotein</keyword>
<dbReference type="InterPro" id="IPR024932">
    <property type="entry name" value="ApbE"/>
</dbReference>
<keyword evidence="4 10" id="KW-0808">Transferase</keyword>
<keyword evidence="5 10" id="KW-0479">Metal-binding</keyword>
<organism evidence="13 14">
    <name type="scientific">Bizionia paragorgiae</name>
    <dbReference type="NCBI Taxonomy" id="283786"/>
    <lineage>
        <taxon>Bacteria</taxon>
        <taxon>Pseudomonadati</taxon>
        <taxon>Bacteroidota</taxon>
        <taxon>Flavobacteriia</taxon>
        <taxon>Flavobacteriales</taxon>
        <taxon>Flavobacteriaceae</taxon>
        <taxon>Bizionia</taxon>
    </lineage>
</organism>
<dbReference type="PANTHER" id="PTHR30040:SF2">
    <property type="entry name" value="FAD:PROTEIN FMN TRANSFERASE"/>
    <property type="match status" value="1"/>
</dbReference>
<name>A0A1H4BML1_BIZPA</name>
<evidence type="ECO:0000256" key="2">
    <source>
        <dbReference type="ARBA" id="ARBA00016337"/>
    </source>
</evidence>
<dbReference type="EC" id="2.7.1.180" evidence="1 10"/>
<dbReference type="Gene3D" id="3.10.520.10">
    <property type="entry name" value="ApbE-like domains"/>
    <property type="match status" value="1"/>
</dbReference>
<dbReference type="EMBL" id="FNQK01000015">
    <property type="protein sequence ID" value="SEA49369.1"/>
    <property type="molecule type" value="Genomic_DNA"/>
</dbReference>
<keyword evidence="12" id="KW-0997">Cell inner membrane</keyword>
<keyword evidence="6 10" id="KW-0274">FAD</keyword>
<evidence type="ECO:0000256" key="10">
    <source>
        <dbReference type="PIRNR" id="PIRNR006268"/>
    </source>
</evidence>
<evidence type="ECO:0000256" key="12">
    <source>
        <dbReference type="RuleBase" id="RU363002"/>
    </source>
</evidence>
<proteinExistence type="inferred from homology"/>
<accession>A0A1H4BML1</accession>